<feature type="transmembrane region" description="Helical" evidence="1">
    <location>
        <begin position="21"/>
        <end position="38"/>
    </location>
</feature>
<sequence length="520" mass="54321">MTGYLLKMLALNEMRLRMRRLSTVVALLAVIVISWAILEDPAGGHALIVINGARVLYTSSALALGSAAMASMLFSLGGFFLVRGRIAEDIRTGAGGVIGATPVRNGLFLAGRWFGAVAYLGLLVLAVMATMMVCHALRGDGPIQPLLYLSTYCLILLPAIMFAASCAILFDSWAPLMGKGGDLLFFLIWIAQLSVMAFIESSGSLGSLWTVCDFTGLATTMSTLAGHFDIRHTSLGGGATFDPALAPLTLPAVPWTASVLAMRFASAVLAPLPLLAAVLVFHRFSPDKVKVSSARQRRSPLALLDGGLRPLSRLVQPLFALSARLPRWCGQVLADVALTLAASPSAIAALLAAAVTAALVDVRLLGPVLLACVAGWGILVGDLSTRDFQAGVEDMTGAVAGGGARRYLRQFGAAAVLGWMFMGVVALRFAVHAPLRAAALAAGIFALAALASLFGRCSRTPRTFLALFLFGLYVASQAVTVPMLDAVGFNGAATVPSVLAYLAIGIAALAGGYAWNRFRA</sequence>
<feature type="transmembrane region" description="Helical" evidence="1">
    <location>
        <begin position="464"/>
        <end position="484"/>
    </location>
</feature>
<proteinExistence type="predicted"/>
<evidence type="ECO:0000256" key="1">
    <source>
        <dbReference type="SAM" id="Phobius"/>
    </source>
</evidence>
<dbReference type="RefSeq" id="WP_099789084.1">
    <property type="nucleotide sequence ID" value="NZ_JBHLYV010000087.1"/>
</dbReference>
<feature type="transmembrane region" description="Helical" evidence="1">
    <location>
        <begin position="58"/>
        <end position="82"/>
    </location>
</feature>
<feature type="transmembrane region" description="Helical" evidence="1">
    <location>
        <begin position="182"/>
        <end position="199"/>
    </location>
</feature>
<protein>
    <submittedName>
        <fullName evidence="2">Uncharacterized protein</fullName>
    </submittedName>
</protein>
<feature type="transmembrane region" description="Helical" evidence="1">
    <location>
        <begin position="332"/>
        <end position="358"/>
    </location>
</feature>
<gene>
    <name evidence="2" type="ORF">CR105_14050</name>
</gene>
<feature type="transmembrane region" description="Helical" evidence="1">
    <location>
        <begin position="496"/>
        <end position="515"/>
    </location>
</feature>
<organism evidence="2 3">
    <name type="scientific">Massilia eurypsychrophila</name>
    <dbReference type="NCBI Taxonomy" id="1485217"/>
    <lineage>
        <taxon>Bacteria</taxon>
        <taxon>Pseudomonadati</taxon>
        <taxon>Pseudomonadota</taxon>
        <taxon>Betaproteobacteria</taxon>
        <taxon>Burkholderiales</taxon>
        <taxon>Oxalobacteraceae</taxon>
        <taxon>Telluria group</taxon>
        <taxon>Massilia</taxon>
    </lineage>
</organism>
<accession>A0A2G8TEU5</accession>
<feature type="transmembrane region" description="Helical" evidence="1">
    <location>
        <begin position="113"/>
        <end position="133"/>
    </location>
</feature>
<keyword evidence="3" id="KW-1185">Reference proteome</keyword>
<feature type="transmembrane region" description="Helical" evidence="1">
    <location>
        <begin position="411"/>
        <end position="431"/>
    </location>
</feature>
<evidence type="ECO:0000313" key="3">
    <source>
        <dbReference type="Proteomes" id="UP000230390"/>
    </source>
</evidence>
<keyword evidence="1" id="KW-1133">Transmembrane helix</keyword>
<evidence type="ECO:0000313" key="2">
    <source>
        <dbReference type="EMBL" id="PIL44567.1"/>
    </source>
</evidence>
<dbReference type="OrthoDB" id="8875045at2"/>
<keyword evidence="1" id="KW-0472">Membrane</keyword>
<feature type="transmembrane region" description="Helical" evidence="1">
    <location>
        <begin position="260"/>
        <end position="281"/>
    </location>
</feature>
<name>A0A2G8TEU5_9BURK</name>
<comment type="caution">
    <text evidence="2">The sequence shown here is derived from an EMBL/GenBank/DDBJ whole genome shotgun (WGS) entry which is preliminary data.</text>
</comment>
<dbReference type="EMBL" id="PDOC01000007">
    <property type="protein sequence ID" value="PIL44567.1"/>
    <property type="molecule type" value="Genomic_DNA"/>
</dbReference>
<dbReference type="AlphaFoldDB" id="A0A2G8TEU5"/>
<feature type="transmembrane region" description="Helical" evidence="1">
    <location>
        <begin position="364"/>
        <end position="381"/>
    </location>
</feature>
<feature type="transmembrane region" description="Helical" evidence="1">
    <location>
        <begin position="145"/>
        <end position="170"/>
    </location>
</feature>
<feature type="transmembrane region" description="Helical" evidence="1">
    <location>
        <begin position="437"/>
        <end position="457"/>
    </location>
</feature>
<keyword evidence="1" id="KW-0812">Transmembrane</keyword>
<reference evidence="2 3" key="1">
    <citation type="submission" date="2017-10" db="EMBL/GenBank/DDBJ databases">
        <title>Massilia psychrophilum sp. nov., a novel purple-pigmented bacterium isolated from Tianshan glacier, Xinjiang Municipality, China.</title>
        <authorList>
            <person name="Wang H."/>
        </authorList>
    </citation>
    <scope>NUCLEOTIDE SEQUENCE [LARGE SCALE GENOMIC DNA]</scope>
    <source>
        <strain evidence="2 3">JCM 30074</strain>
    </source>
</reference>
<dbReference type="Proteomes" id="UP000230390">
    <property type="component" value="Unassembled WGS sequence"/>
</dbReference>